<keyword evidence="2" id="KW-1185">Reference proteome</keyword>
<dbReference type="EMBL" id="JARBHB010000016">
    <property type="protein sequence ID" value="KAJ8867085.1"/>
    <property type="molecule type" value="Genomic_DNA"/>
</dbReference>
<name>A0ABQ9G3N6_9NEOP</name>
<protein>
    <recommendedName>
        <fullName evidence="3">DUF4817 domain-containing protein</fullName>
    </recommendedName>
</protein>
<gene>
    <name evidence="1" type="ORF">PR048_032947</name>
</gene>
<reference evidence="1 2" key="1">
    <citation type="submission" date="2023-02" db="EMBL/GenBank/DDBJ databases">
        <title>LHISI_Scaffold_Assembly.</title>
        <authorList>
            <person name="Stuart O.P."/>
            <person name="Cleave R."/>
            <person name="Magrath M.J.L."/>
            <person name="Mikheyev A.S."/>
        </authorList>
    </citation>
    <scope>NUCLEOTIDE SEQUENCE [LARGE SCALE GENOMIC DNA]</scope>
    <source>
        <strain evidence="1">Daus_M_001</strain>
        <tissue evidence="1">Leg muscle</tissue>
    </source>
</reference>
<accession>A0ABQ9G3N6</accession>
<comment type="caution">
    <text evidence="1">The sequence shown here is derived from an EMBL/GenBank/DDBJ whole genome shotgun (WGS) entry which is preliminary data.</text>
</comment>
<dbReference type="Proteomes" id="UP001159363">
    <property type="component" value="Chromosome 15"/>
</dbReference>
<sequence>MHLAYGAACVSADETQRIYHERYTNRTLLSRQMFVNIIQRLRDANMHDMGRPRQAQAPTACTHWRATAIMQHLAALQPQRGAMLGLSYTNHARCDPSECCEHVKSMPVQIRQPCSVMNDAACEALLVYSATMVTNLFKKSLGSELVVLKSQQISDQCKNFTRMSPTTFEDLLIKIGLAICKEETHLREPISIQVRGVFY</sequence>
<evidence type="ECO:0000313" key="1">
    <source>
        <dbReference type="EMBL" id="KAJ8867085.1"/>
    </source>
</evidence>
<evidence type="ECO:0000313" key="2">
    <source>
        <dbReference type="Proteomes" id="UP001159363"/>
    </source>
</evidence>
<proteinExistence type="predicted"/>
<organism evidence="1 2">
    <name type="scientific">Dryococelus australis</name>
    <dbReference type="NCBI Taxonomy" id="614101"/>
    <lineage>
        <taxon>Eukaryota</taxon>
        <taxon>Metazoa</taxon>
        <taxon>Ecdysozoa</taxon>
        <taxon>Arthropoda</taxon>
        <taxon>Hexapoda</taxon>
        <taxon>Insecta</taxon>
        <taxon>Pterygota</taxon>
        <taxon>Neoptera</taxon>
        <taxon>Polyneoptera</taxon>
        <taxon>Phasmatodea</taxon>
        <taxon>Verophasmatodea</taxon>
        <taxon>Anareolatae</taxon>
        <taxon>Phasmatidae</taxon>
        <taxon>Eurycanthinae</taxon>
        <taxon>Dryococelus</taxon>
    </lineage>
</organism>
<evidence type="ECO:0008006" key="3">
    <source>
        <dbReference type="Google" id="ProtNLM"/>
    </source>
</evidence>